<dbReference type="AlphaFoldDB" id="C1DPR4"/>
<dbReference type="RefSeq" id="WP_012701869.1">
    <property type="nucleotide sequence ID" value="NC_012560.1"/>
</dbReference>
<sequence>MPNHGDDRFVAHFDMLGMSTLTKRDPESAWQKLCDLSRARNERLHLEIERSDTNEILTDQVHSFIFSDTMIAFSKGNTQNDALALILLTTEVFTQALHYCIPLRGGISQGRFSFNFAANLFSGPALVDAYELGETTQWLGIVVDERTAEIAKSIPLRSAQNEDVIVKWDVPLKNGVSISRNVVNWAVTHRNSYCGPVPLTVEAFYEPMANVFGSWQALPTAIQFKYENTVQFFNAQYGV</sequence>
<dbReference type="GeneID" id="88186369"/>
<protein>
    <submittedName>
        <fullName evidence="1">Uncharacterized protein</fullName>
    </submittedName>
</protein>
<reference evidence="1 2" key="1">
    <citation type="journal article" date="2009" name="J. Bacteriol.">
        <title>Genome sequence of Azotobacter vinelandii, an obligate aerobe specialized to support diverse anaerobic metabolic processes.</title>
        <authorList>
            <person name="Setubal J.C."/>
            <person name="dos Santos P."/>
            <person name="Goldman B.S."/>
            <person name="Ertesvag H."/>
            <person name="Espin G."/>
            <person name="Rubio L.M."/>
            <person name="Valla S."/>
            <person name="Almeida N.F."/>
            <person name="Balasubramanian D."/>
            <person name="Cromes L."/>
            <person name="Curatti L."/>
            <person name="Du Z."/>
            <person name="Godsy E."/>
            <person name="Goodner B."/>
            <person name="Hellner-Burris K."/>
            <person name="Hernandez J.A."/>
            <person name="Houmiel K."/>
            <person name="Imperial J."/>
            <person name="Kennedy C."/>
            <person name="Larson T.J."/>
            <person name="Latreille P."/>
            <person name="Ligon L.S."/>
            <person name="Lu J."/>
            <person name="Maerk M."/>
            <person name="Miller N.M."/>
            <person name="Norton S."/>
            <person name="O'Carroll I.P."/>
            <person name="Paulsen I."/>
            <person name="Raulfs E.C."/>
            <person name="Roemer R."/>
            <person name="Rosser J."/>
            <person name="Segura D."/>
            <person name="Slater S."/>
            <person name="Stricklin S.L."/>
            <person name="Studholme D.J."/>
            <person name="Sun J."/>
            <person name="Viana C.J."/>
            <person name="Wallin E."/>
            <person name="Wang B."/>
            <person name="Wheeler C."/>
            <person name="Zhu H."/>
            <person name="Dean D.R."/>
            <person name="Dixon R."/>
            <person name="Wood D."/>
        </authorList>
    </citation>
    <scope>NUCLEOTIDE SEQUENCE [LARGE SCALE GENOMIC DNA]</scope>
    <source>
        <strain evidence="2">DJ / ATCC BAA-1303</strain>
    </source>
</reference>
<evidence type="ECO:0000313" key="2">
    <source>
        <dbReference type="Proteomes" id="UP000002424"/>
    </source>
</evidence>
<gene>
    <name evidence="1" type="ordered locus">Avin_33310</name>
</gene>
<dbReference type="EnsemblBacteria" id="ACO79485">
    <property type="protein sequence ID" value="ACO79485"/>
    <property type="gene ID" value="Avin_33310"/>
</dbReference>
<organism evidence="1 2">
    <name type="scientific">Azotobacter vinelandii (strain DJ / ATCC BAA-1303)</name>
    <dbReference type="NCBI Taxonomy" id="322710"/>
    <lineage>
        <taxon>Bacteria</taxon>
        <taxon>Pseudomonadati</taxon>
        <taxon>Pseudomonadota</taxon>
        <taxon>Gammaproteobacteria</taxon>
        <taxon>Pseudomonadales</taxon>
        <taxon>Pseudomonadaceae</taxon>
        <taxon>Azotobacter</taxon>
    </lineage>
</organism>
<dbReference type="EMBL" id="CP001157">
    <property type="protein sequence ID" value="ACO79485.1"/>
    <property type="molecule type" value="Genomic_DNA"/>
</dbReference>
<evidence type="ECO:0000313" key="1">
    <source>
        <dbReference type="EMBL" id="ACO79485.1"/>
    </source>
</evidence>
<name>C1DPR4_AZOVD</name>
<dbReference type="Proteomes" id="UP000002424">
    <property type="component" value="Chromosome"/>
</dbReference>
<proteinExistence type="predicted"/>
<dbReference type="eggNOG" id="ENOG5033F7F">
    <property type="taxonomic scope" value="Bacteria"/>
</dbReference>
<accession>C1DPR4</accession>
<dbReference type="OrthoDB" id="9181325at2"/>
<keyword evidence="2" id="KW-1185">Reference proteome</keyword>
<dbReference type="HOGENOM" id="CLU_1159251_0_0_6"/>
<dbReference type="KEGG" id="avn:Avin_33310"/>